<dbReference type="EMBL" id="CAGA01000167">
    <property type="protein sequence ID" value="CCE34919.1"/>
    <property type="molecule type" value="Genomic_DNA"/>
</dbReference>
<dbReference type="OrthoDB" id="4776111at2759"/>
<dbReference type="eggNOG" id="ENOG502S31A">
    <property type="taxonomic scope" value="Eukaryota"/>
</dbReference>
<dbReference type="Proteomes" id="UP000016801">
    <property type="component" value="Unassembled WGS sequence"/>
</dbReference>
<accession>M1WIR1</accession>
<comment type="caution">
    <text evidence="1">The sequence shown here is derived from an EMBL/GenBank/DDBJ whole genome shotgun (WGS) entry which is preliminary data.</text>
</comment>
<proteinExistence type="predicted"/>
<protein>
    <submittedName>
        <fullName evidence="1">Uncharacterized protein</fullName>
    </submittedName>
</protein>
<evidence type="ECO:0000313" key="1">
    <source>
        <dbReference type="EMBL" id="CCE34919.1"/>
    </source>
</evidence>
<dbReference type="VEuPathDB" id="FungiDB:CPUR_08858"/>
<name>M1WIR1_CLAP2</name>
<reference evidence="1 2" key="1">
    <citation type="journal article" date="2013" name="PLoS Genet.">
        <title>Plant-symbiotic fungi as chemical engineers: Multi-genome analysis of the Clavicipitaceae reveals dynamics of alkaloid loci.</title>
        <authorList>
            <person name="Schardl C.L."/>
            <person name="Young C.A."/>
            <person name="Hesse U."/>
            <person name="Amyotte S.G."/>
            <person name="Andreeva K."/>
            <person name="Calie P.J."/>
            <person name="Fleetwood D.J."/>
            <person name="Haws D.C."/>
            <person name="Moore N."/>
            <person name="Oeser B."/>
            <person name="Panaccione D.G."/>
            <person name="Schweri K.K."/>
            <person name="Voisey C.R."/>
            <person name="Farman M.L."/>
            <person name="Jaromczyk J.W."/>
            <person name="Roe B.A."/>
            <person name="O'Sullivan D.M."/>
            <person name="Scott B."/>
            <person name="Tudzynski P."/>
            <person name="An Z."/>
            <person name="Arnaoudova E.G."/>
            <person name="Bullock C.T."/>
            <person name="Charlton N.D."/>
            <person name="Chen L."/>
            <person name="Cox M."/>
            <person name="Dinkins R.D."/>
            <person name="Florea S."/>
            <person name="Glenn A.E."/>
            <person name="Gordon A."/>
            <person name="Gueldener U."/>
            <person name="Harris D.R."/>
            <person name="Hollin W."/>
            <person name="Jaromczyk J."/>
            <person name="Johnson R.D."/>
            <person name="Khan A.K."/>
            <person name="Leistner E."/>
            <person name="Leuchtmann A."/>
            <person name="Li C."/>
            <person name="Liu J."/>
            <person name="Liu J."/>
            <person name="Liu M."/>
            <person name="Mace W."/>
            <person name="Machado C."/>
            <person name="Nagabhyru P."/>
            <person name="Pan J."/>
            <person name="Schmid J."/>
            <person name="Sugawara K."/>
            <person name="Steiner U."/>
            <person name="Takach J.E."/>
            <person name="Tanaka E."/>
            <person name="Webb J.S."/>
            <person name="Wilson E.V."/>
            <person name="Wiseman J.L."/>
            <person name="Yoshida R."/>
            <person name="Zeng Z."/>
        </authorList>
    </citation>
    <scope>NUCLEOTIDE SEQUENCE [LARGE SCALE GENOMIC DNA]</scope>
    <source>
        <strain evidence="1 2">20.1</strain>
    </source>
</reference>
<dbReference type="AlphaFoldDB" id="M1WIR1"/>
<organism evidence="1 2">
    <name type="scientific">Claviceps purpurea (strain 20.1)</name>
    <name type="common">Ergot fungus</name>
    <name type="synonym">Sphacelia segetum</name>
    <dbReference type="NCBI Taxonomy" id="1111077"/>
    <lineage>
        <taxon>Eukaryota</taxon>
        <taxon>Fungi</taxon>
        <taxon>Dikarya</taxon>
        <taxon>Ascomycota</taxon>
        <taxon>Pezizomycotina</taxon>
        <taxon>Sordariomycetes</taxon>
        <taxon>Hypocreomycetidae</taxon>
        <taxon>Hypocreales</taxon>
        <taxon>Clavicipitaceae</taxon>
        <taxon>Claviceps</taxon>
    </lineage>
</organism>
<dbReference type="HOGENOM" id="CLU_442111_0_0_1"/>
<sequence>MHPNAVFAETVHYATAIPPYPISSDKGYAYVINTTQIDEADATAPWDAGKTRGSKYHRIGILVGWIWPRVECYLDKKACVCKSANLAQLASCKPVLKRSLALAPGEHYQYFLRCHNYPDEMDFGCQTHHRSVIVPDKFSSNVEIREMFRTILDDPKAHRRTNSGLGCCTVDRKHRGKKTCDETHTIGGQGMMKHIKCDVKFSILIPRDRAKKSPYIIFVSHGKHSHAPPPQTSIPRAIRDKLDKSIRDALTESRYTTVSKKTWIRSHAMQVFLQEHNAPTLSHVHPALSNDDRLNYFIAKQKGIHQNGFRGREAVRFEWLMNHEGNPETAYIQSFYDDGKDFLAVCFTQGMAKLWKDCKTFQFDMNFKRVNGNKDHEVIFARRIDDKFSFMPLARAYMSGQSAEDYRRLFETLFNCLQKNGVTIQWKYAEGEGVVGVTVDQDAGCIKGLGLYLADKYPNKSSDWQYHTERTVRLCEVHFKRGITTVLKKRGIRAGHSKATAMMKSLLTVKTSRLFYKLCGRIAEKWPKLSDWVRHKKQRFIVSGLTHACSPLSPEDWHTIGSDTNGVESQHQKAYTEGGQFVSLIEAVKRYYNYLQTGKRDRWRNTTAEGREDLSQLRHVGELYQHLHLEYPVLAPLRRQLGLGLQQHLPNLEVRANAQKLHFKMPKTGLWMRKSWLTRQEKSYKSCEPWFESCKQQQSQIHSRLKRRKRRLMKHSQRY</sequence>
<keyword evidence="2" id="KW-1185">Reference proteome</keyword>
<evidence type="ECO:0000313" key="2">
    <source>
        <dbReference type="Proteomes" id="UP000016801"/>
    </source>
</evidence>
<gene>
    <name evidence="1" type="ORF">CPUR_08858</name>
</gene>